<dbReference type="Proteomes" id="UP000800097">
    <property type="component" value="Unassembled WGS sequence"/>
</dbReference>
<accession>A0A6A6JPP0</accession>
<evidence type="ECO:0000313" key="1">
    <source>
        <dbReference type="EMBL" id="KAF2278620.1"/>
    </source>
</evidence>
<gene>
    <name evidence="1" type="ORF">EI97DRAFT_215293</name>
</gene>
<organism evidence="1 2">
    <name type="scientific">Westerdykella ornata</name>
    <dbReference type="NCBI Taxonomy" id="318751"/>
    <lineage>
        <taxon>Eukaryota</taxon>
        <taxon>Fungi</taxon>
        <taxon>Dikarya</taxon>
        <taxon>Ascomycota</taxon>
        <taxon>Pezizomycotina</taxon>
        <taxon>Dothideomycetes</taxon>
        <taxon>Pleosporomycetidae</taxon>
        <taxon>Pleosporales</taxon>
        <taxon>Sporormiaceae</taxon>
        <taxon>Westerdykella</taxon>
    </lineage>
</organism>
<dbReference type="AlphaFoldDB" id="A0A6A6JPP0"/>
<proteinExistence type="predicted"/>
<reference evidence="1" key="1">
    <citation type="journal article" date="2020" name="Stud. Mycol.">
        <title>101 Dothideomycetes genomes: a test case for predicting lifestyles and emergence of pathogens.</title>
        <authorList>
            <person name="Haridas S."/>
            <person name="Albert R."/>
            <person name="Binder M."/>
            <person name="Bloem J."/>
            <person name="Labutti K."/>
            <person name="Salamov A."/>
            <person name="Andreopoulos B."/>
            <person name="Baker S."/>
            <person name="Barry K."/>
            <person name="Bills G."/>
            <person name="Bluhm B."/>
            <person name="Cannon C."/>
            <person name="Castanera R."/>
            <person name="Culley D."/>
            <person name="Daum C."/>
            <person name="Ezra D."/>
            <person name="Gonzalez J."/>
            <person name="Henrissat B."/>
            <person name="Kuo A."/>
            <person name="Liang C."/>
            <person name="Lipzen A."/>
            <person name="Lutzoni F."/>
            <person name="Magnuson J."/>
            <person name="Mondo S."/>
            <person name="Nolan M."/>
            <person name="Ohm R."/>
            <person name="Pangilinan J."/>
            <person name="Park H.-J."/>
            <person name="Ramirez L."/>
            <person name="Alfaro M."/>
            <person name="Sun H."/>
            <person name="Tritt A."/>
            <person name="Yoshinaga Y."/>
            <person name="Zwiers L.-H."/>
            <person name="Turgeon B."/>
            <person name="Goodwin S."/>
            <person name="Spatafora J."/>
            <person name="Crous P."/>
            <person name="Grigoriev I."/>
        </authorList>
    </citation>
    <scope>NUCLEOTIDE SEQUENCE</scope>
    <source>
        <strain evidence="1">CBS 379.55</strain>
    </source>
</reference>
<protein>
    <submittedName>
        <fullName evidence="1">Uncharacterized protein</fullName>
    </submittedName>
</protein>
<name>A0A6A6JPP0_WESOR</name>
<evidence type="ECO:0000313" key="2">
    <source>
        <dbReference type="Proteomes" id="UP000800097"/>
    </source>
</evidence>
<dbReference type="GeneID" id="54546988"/>
<dbReference type="RefSeq" id="XP_033656159.1">
    <property type="nucleotide sequence ID" value="XM_033793813.1"/>
</dbReference>
<sequence>MGWGGSCGKLGEAWGEPLGGGRRVEGAGKRGEGATCITSSINLLATGRGLEMKKRKAPKFATHLKKLAKGSRVSRYRWCVQLVPACPVNSIASLAVCERLSWLQKDSSGKVQAALLWEVQCVGNTNLLWKERRARQAVKGDDRRDWMAVCCSVLQRRVAQREEAMAVCEARGGQRGLFARRCGRGKMGGTSIEVGDVVVFVV</sequence>
<dbReference type="EMBL" id="ML986487">
    <property type="protein sequence ID" value="KAF2278620.1"/>
    <property type="molecule type" value="Genomic_DNA"/>
</dbReference>
<keyword evidence="2" id="KW-1185">Reference proteome</keyword>